<reference evidence="3" key="1">
    <citation type="journal article" date="2023" name="Nat. Commun.">
        <title>Diploid and tetraploid genomes of Acorus and the evolution of monocots.</title>
        <authorList>
            <person name="Ma L."/>
            <person name="Liu K.W."/>
            <person name="Li Z."/>
            <person name="Hsiao Y.Y."/>
            <person name="Qi Y."/>
            <person name="Fu T."/>
            <person name="Tang G.D."/>
            <person name="Zhang D."/>
            <person name="Sun W.H."/>
            <person name="Liu D.K."/>
            <person name="Li Y."/>
            <person name="Chen G.Z."/>
            <person name="Liu X.D."/>
            <person name="Liao X.Y."/>
            <person name="Jiang Y.T."/>
            <person name="Yu X."/>
            <person name="Hao Y."/>
            <person name="Huang J."/>
            <person name="Zhao X.W."/>
            <person name="Ke S."/>
            <person name="Chen Y.Y."/>
            <person name="Wu W.L."/>
            <person name="Hsu J.L."/>
            <person name="Lin Y.F."/>
            <person name="Huang M.D."/>
            <person name="Li C.Y."/>
            <person name="Huang L."/>
            <person name="Wang Z.W."/>
            <person name="Zhao X."/>
            <person name="Zhong W.Y."/>
            <person name="Peng D.H."/>
            <person name="Ahmad S."/>
            <person name="Lan S."/>
            <person name="Zhang J.S."/>
            <person name="Tsai W.C."/>
            <person name="Van de Peer Y."/>
            <person name="Liu Z.J."/>
        </authorList>
    </citation>
    <scope>NUCLEOTIDE SEQUENCE</scope>
    <source>
        <strain evidence="3">SCP</strain>
    </source>
</reference>
<name>A0AAV9AAL4_ACOGR</name>
<evidence type="ECO:0000313" key="4">
    <source>
        <dbReference type="Proteomes" id="UP001179952"/>
    </source>
</evidence>
<gene>
    <name evidence="3" type="ORF">QJS04_geneDACA021964</name>
</gene>
<feature type="compositionally biased region" description="Basic and acidic residues" evidence="2">
    <location>
        <begin position="132"/>
        <end position="145"/>
    </location>
</feature>
<accession>A0AAV9AAL4</accession>
<sequence>MNLPNKKMSAMEEIKLLEKENLDRLRLLEERLKNLEKAEPEFQRLQKGKNPIIAPDQPLSLELSLSQIDGGRVRKRARQEFINGRDFLGLNIGGVGAVDSRVISDQTVGIAGPLGDPNLDLSLKISLTGEPKGSDDVRFPPRDEV</sequence>
<comment type="caution">
    <text evidence="3">The sequence shown here is derived from an EMBL/GenBank/DDBJ whole genome shotgun (WGS) entry which is preliminary data.</text>
</comment>
<organism evidence="3 4">
    <name type="scientific">Acorus gramineus</name>
    <name type="common">Dwarf sweet flag</name>
    <dbReference type="NCBI Taxonomy" id="55184"/>
    <lineage>
        <taxon>Eukaryota</taxon>
        <taxon>Viridiplantae</taxon>
        <taxon>Streptophyta</taxon>
        <taxon>Embryophyta</taxon>
        <taxon>Tracheophyta</taxon>
        <taxon>Spermatophyta</taxon>
        <taxon>Magnoliopsida</taxon>
        <taxon>Liliopsida</taxon>
        <taxon>Acoraceae</taxon>
        <taxon>Acorus</taxon>
    </lineage>
</organism>
<proteinExistence type="predicted"/>
<feature type="coiled-coil region" evidence="1">
    <location>
        <begin position="18"/>
        <end position="45"/>
    </location>
</feature>
<feature type="region of interest" description="Disordered" evidence="2">
    <location>
        <begin position="126"/>
        <end position="145"/>
    </location>
</feature>
<evidence type="ECO:0000313" key="3">
    <source>
        <dbReference type="EMBL" id="KAK1261161.1"/>
    </source>
</evidence>
<reference evidence="3" key="2">
    <citation type="submission" date="2023-06" db="EMBL/GenBank/DDBJ databases">
        <authorList>
            <person name="Ma L."/>
            <person name="Liu K.-W."/>
            <person name="Li Z."/>
            <person name="Hsiao Y.-Y."/>
            <person name="Qi Y."/>
            <person name="Fu T."/>
            <person name="Tang G."/>
            <person name="Zhang D."/>
            <person name="Sun W.-H."/>
            <person name="Liu D.-K."/>
            <person name="Li Y."/>
            <person name="Chen G.-Z."/>
            <person name="Liu X.-D."/>
            <person name="Liao X.-Y."/>
            <person name="Jiang Y.-T."/>
            <person name="Yu X."/>
            <person name="Hao Y."/>
            <person name="Huang J."/>
            <person name="Zhao X.-W."/>
            <person name="Ke S."/>
            <person name="Chen Y.-Y."/>
            <person name="Wu W.-L."/>
            <person name="Hsu J.-L."/>
            <person name="Lin Y.-F."/>
            <person name="Huang M.-D."/>
            <person name="Li C.-Y."/>
            <person name="Huang L."/>
            <person name="Wang Z.-W."/>
            <person name="Zhao X."/>
            <person name="Zhong W.-Y."/>
            <person name="Peng D.-H."/>
            <person name="Ahmad S."/>
            <person name="Lan S."/>
            <person name="Zhang J.-S."/>
            <person name="Tsai W.-C."/>
            <person name="Van De Peer Y."/>
            <person name="Liu Z.-J."/>
        </authorList>
    </citation>
    <scope>NUCLEOTIDE SEQUENCE</scope>
    <source>
        <strain evidence="3">SCP</strain>
        <tissue evidence="3">Leaves</tissue>
    </source>
</reference>
<dbReference type="Proteomes" id="UP001179952">
    <property type="component" value="Unassembled WGS sequence"/>
</dbReference>
<dbReference type="EMBL" id="JAUJYN010000011">
    <property type="protein sequence ID" value="KAK1261161.1"/>
    <property type="molecule type" value="Genomic_DNA"/>
</dbReference>
<evidence type="ECO:0000256" key="2">
    <source>
        <dbReference type="SAM" id="MobiDB-lite"/>
    </source>
</evidence>
<protein>
    <submittedName>
        <fullName evidence="3">Uncharacterized protein</fullName>
    </submittedName>
</protein>
<dbReference type="AlphaFoldDB" id="A0AAV9AAL4"/>
<keyword evidence="4" id="KW-1185">Reference proteome</keyword>
<evidence type="ECO:0000256" key="1">
    <source>
        <dbReference type="SAM" id="Coils"/>
    </source>
</evidence>
<keyword evidence="1" id="KW-0175">Coiled coil</keyword>